<name>H1SGZ9_9BURK</name>
<dbReference type="Proteomes" id="UP000005808">
    <property type="component" value="Unassembled WGS sequence"/>
</dbReference>
<dbReference type="PATRIC" id="fig|1127483.3.peg.7660"/>
<protein>
    <submittedName>
        <fullName evidence="1">Transcription regulator XpsR transcription regulator protein</fullName>
    </submittedName>
</protein>
<evidence type="ECO:0000313" key="2">
    <source>
        <dbReference type="Proteomes" id="UP000005808"/>
    </source>
</evidence>
<gene>
    <name evidence="1" type="ORF">OR16_38464</name>
</gene>
<evidence type="ECO:0000313" key="1">
    <source>
        <dbReference type="EMBL" id="EHP38190.1"/>
    </source>
</evidence>
<reference evidence="1 2" key="1">
    <citation type="journal article" date="2012" name="J. Bacteriol.">
        <title>De Novo Genome Project of Cupriavidus basilensis OR16.</title>
        <authorList>
            <person name="Cserhati M."/>
            <person name="Kriszt B."/>
            <person name="Szoboszlay S."/>
            <person name="Toth A."/>
            <person name="Szabo I."/>
            <person name="Tancsics A."/>
            <person name="Nagy I."/>
            <person name="Horvath B."/>
            <person name="Nagy I."/>
            <person name="Kukolya J."/>
        </authorList>
    </citation>
    <scope>NUCLEOTIDE SEQUENCE [LARGE SCALE GENOMIC DNA]</scope>
    <source>
        <strain evidence="1 2">OR16</strain>
    </source>
</reference>
<comment type="caution">
    <text evidence="1">The sequence shown here is derived from an EMBL/GenBank/DDBJ whole genome shotgun (WGS) entry which is preliminary data.</text>
</comment>
<proteinExistence type="predicted"/>
<sequence>MTGTIQRQPWPAPDILYAACGAEFKLNLFPLPMQLDGLTPWSTVFRGQPALVPKERYLDLCRHGALPLPGGCHRISPP</sequence>
<accession>H1SGZ9</accession>
<organism evidence="1 2">
    <name type="scientific">Cupriavidus basilensis OR16</name>
    <dbReference type="NCBI Taxonomy" id="1127483"/>
    <lineage>
        <taxon>Bacteria</taxon>
        <taxon>Pseudomonadati</taxon>
        <taxon>Pseudomonadota</taxon>
        <taxon>Betaproteobacteria</taxon>
        <taxon>Burkholderiales</taxon>
        <taxon>Burkholderiaceae</taxon>
        <taxon>Cupriavidus</taxon>
    </lineage>
</organism>
<dbReference type="AlphaFoldDB" id="H1SGZ9"/>
<dbReference type="EMBL" id="AHJE01000140">
    <property type="protein sequence ID" value="EHP38190.1"/>
    <property type="molecule type" value="Genomic_DNA"/>
</dbReference>